<dbReference type="AlphaFoldDB" id="A0A699H4F8"/>
<feature type="region of interest" description="Disordered" evidence="1">
    <location>
        <begin position="134"/>
        <end position="166"/>
    </location>
</feature>
<evidence type="ECO:0000313" key="2">
    <source>
        <dbReference type="EMBL" id="GEX39549.1"/>
    </source>
</evidence>
<name>A0A699H4F8_TANCI</name>
<sequence>MVEPEIPLKKKAQISLDEELAYKLQAEEEEEERIAREKAQRIEEVNLAWDDVQAKVDKRKKFFAAKRAEEKRNKPPTKAQQRNLMCPYLKNMDGWKPKALKRKSFAEIHELFDKTMKKINNFIPMDSELVEGSSKKAQAEIAQESSSTRAKDELEQESAKKQKVENDKDSAKLKRFLEIVPDDGDDVTIDATPLSSKSPTIVDYNIYKEGRKSYSQISKADEKATRKVLNWKLFDSCGVYCATMQNVVYYLRVEKMYPLTRNMLHQMWNDVRLQVDNEVEMTYDLLRLVKR</sequence>
<accession>A0A699H4F8</accession>
<dbReference type="EMBL" id="BKCJ010105855">
    <property type="protein sequence ID" value="GEX39549.1"/>
    <property type="molecule type" value="Genomic_DNA"/>
</dbReference>
<feature type="compositionally biased region" description="Basic and acidic residues" evidence="1">
    <location>
        <begin position="149"/>
        <end position="166"/>
    </location>
</feature>
<proteinExistence type="predicted"/>
<evidence type="ECO:0000256" key="1">
    <source>
        <dbReference type="SAM" id="MobiDB-lite"/>
    </source>
</evidence>
<protein>
    <submittedName>
        <fullName evidence="2">Uncharacterized protein</fullName>
    </submittedName>
</protein>
<gene>
    <name evidence="2" type="ORF">Tci_311524</name>
</gene>
<reference evidence="2" key="1">
    <citation type="journal article" date="2019" name="Sci. Rep.">
        <title>Draft genome of Tanacetum cinerariifolium, the natural source of mosquito coil.</title>
        <authorList>
            <person name="Yamashiro T."/>
            <person name="Shiraishi A."/>
            <person name="Satake H."/>
            <person name="Nakayama K."/>
        </authorList>
    </citation>
    <scope>NUCLEOTIDE SEQUENCE</scope>
</reference>
<comment type="caution">
    <text evidence="2">The sequence shown here is derived from an EMBL/GenBank/DDBJ whole genome shotgun (WGS) entry which is preliminary data.</text>
</comment>
<organism evidence="2">
    <name type="scientific">Tanacetum cinerariifolium</name>
    <name type="common">Dalmatian daisy</name>
    <name type="synonym">Chrysanthemum cinerariifolium</name>
    <dbReference type="NCBI Taxonomy" id="118510"/>
    <lineage>
        <taxon>Eukaryota</taxon>
        <taxon>Viridiplantae</taxon>
        <taxon>Streptophyta</taxon>
        <taxon>Embryophyta</taxon>
        <taxon>Tracheophyta</taxon>
        <taxon>Spermatophyta</taxon>
        <taxon>Magnoliopsida</taxon>
        <taxon>eudicotyledons</taxon>
        <taxon>Gunneridae</taxon>
        <taxon>Pentapetalae</taxon>
        <taxon>asterids</taxon>
        <taxon>campanulids</taxon>
        <taxon>Asterales</taxon>
        <taxon>Asteraceae</taxon>
        <taxon>Asteroideae</taxon>
        <taxon>Anthemideae</taxon>
        <taxon>Anthemidinae</taxon>
        <taxon>Tanacetum</taxon>
    </lineage>
</organism>